<dbReference type="RefSeq" id="WP_094846697.1">
    <property type="nucleotide sequence ID" value="NZ_NEVJ01000002.1"/>
</dbReference>
<dbReference type="EMBL" id="NEVJ01000002">
    <property type="protein sequence ID" value="OZI23736.1"/>
    <property type="molecule type" value="Genomic_DNA"/>
</dbReference>
<keyword evidence="2" id="KW-1185">Reference proteome</keyword>
<proteinExistence type="predicted"/>
<accession>A0A261RFB9</accession>
<gene>
    <name evidence="1" type="ORF">CAL26_09910</name>
</gene>
<evidence type="ECO:0000313" key="1">
    <source>
        <dbReference type="EMBL" id="OZI23736.1"/>
    </source>
</evidence>
<protein>
    <submittedName>
        <fullName evidence="1">Uncharacterized protein</fullName>
    </submittedName>
</protein>
<reference evidence="1" key="1">
    <citation type="submission" date="2017-05" db="EMBL/GenBank/DDBJ databases">
        <title>Complete and WGS of Bordetella genogroups.</title>
        <authorList>
            <person name="Spilker T."/>
            <person name="Lipuma J."/>
        </authorList>
    </citation>
    <scope>NUCLEOTIDE SEQUENCE</scope>
    <source>
        <strain evidence="1">AU21707</strain>
    </source>
</reference>
<dbReference type="AlphaFoldDB" id="A0A261RFB9"/>
<sequence>MTEHDLCWMDEARFIDVQAWQCAMLRQLGADLDRIWLAEHELLMHRVAAWPRVYTVSAPRAKHAGRRKARRAMAFARRHTTTRIRTNLPTEWATA</sequence>
<name>A0A261RFB9_9BORD</name>
<evidence type="ECO:0000313" key="2">
    <source>
        <dbReference type="Proteomes" id="UP000216857"/>
    </source>
</evidence>
<organism evidence="1 2">
    <name type="scientific">Bordetella genomosp. 9</name>
    <dbReference type="NCBI Taxonomy" id="1416803"/>
    <lineage>
        <taxon>Bacteria</taxon>
        <taxon>Pseudomonadati</taxon>
        <taxon>Pseudomonadota</taxon>
        <taxon>Betaproteobacteria</taxon>
        <taxon>Burkholderiales</taxon>
        <taxon>Alcaligenaceae</taxon>
        <taxon>Bordetella</taxon>
    </lineage>
</organism>
<comment type="caution">
    <text evidence="1">The sequence shown here is derived from an EMBL/GenBank/DDBJ whole genome shotgun (WGS) entry which is preliminary data.</text>
</comment>
<dbReference type="Proteomes" id="UP000216857">
    <property type="component" value="Unassembled WGS sequence"/>
</dbReference>